<dbReference type="InterPro" id="IPR036909">
    <property type="entry name" value="Cyt_c-like_dom_sf"/>
</dbReference>
<dbReference type="SMART" id="SM00564">
    <property type="entry name" value="PQQ"/>
    <property type="match status" value="5"/>
</dbReference>
<evidence type="ECO:0000256" key="8">
    <source>
        <dbReference type="PROSITE-ProRule" id="PRU00433"/>
    </source>
</evidence>
<accession>A0ABS5J9Z8</accession>
<reference evidence="10 11" key="1">
    <citation type="submission" date="2021-04" db="EMBL/GenBank/DDBJ databases">
        <title>Chitinophaga sp. nov., isolated from the rhizosphere soil.</title>
        <authorList>
            <person name="He S."/>
        </authorList>
    </citation>
    <scope>NUCLEOTIDE SEQUENCE [LARGE SCALE GENOMIC DNA]</scope>
    <source>
        <strain evidence="10 11">2R12</strain>
    </source>
</reference>
<dbReference type="Pfam" id="PF00034">
    <property type="entry name" value="Cytochrom_C"/>
    <property type="match status" value="1"/>
</dbReference>
<dbReference type="InterPro" id="IPR002372">
    <property type="entry name" value="PQQ_rpt_dom"/>
</dbReference>
<dbReference type="PANTHER" id="PTHR32303:SF4">
    <property type="entry name" value="QUINOPROTEIN GLUCOSE DEHYDROGENASE"/>
    <property type="match status" value="1"/>
</dbReference>
<evidence type="ECO:0000256" key="7">
    <source>
        <dbReference type="ARBA" id="ARBA00023004"/>
    </source>
</evidence>
<dbReference type="Pfam" id="PF01011">
    <property type="entry name" value="PQQ"/>
    <property type="match status" value="2"/>
</dbReference>
<evidence type="ECO:0000313" key="10">
    <source>
        <dbReference type="EMBL" id="MBS0032030.1"/>
    </source>
</evidence>
<evidence type="ECO:0000256" key="1">
    <source>
        <dbReference type="ARBA" id="ARBA00001931"/>
    </source>
</evidence>
<evidence type="ECO:0000259" key="9">
    <source>
        <dbReference type="PROSITE" id="PS51007"/>
    </source>
</evidence>
<dbReference type="InterPro" id="IPR009056">
    <property type="entry name" value="Cyt_c-like_dom"/>
</dbReference>
<sequence length="717" mass="78865">MRSTTIHVLIISTLLTACTSRSNRYLHWEVYGGSKENIHYSALTQLDTGNVSKLKVAWAYHTGDAEDMTQIQVNPVVVDERLYGVSPKLKLFAVDAATGKEVWVFDPARPSGEVKGKGYFQYNACRGVTFYENEGGDRRIFYTAGAKLYCIDADKGQPVMSFGDSGFVDLHRDMGRNMDQLYITSTTPGIIYKDLIITGTRVAEEAGGAPGYIRAYDVHSGKLRWIFHTIPQPGETGYESWEDKDAWQHMGGANAWAGFSLDEEKGVLFAPIGSASYDFYGGKRKGSNLFANCVLALDAATGKRIWHFQTVHHDLWDRDLPTAPMLVTVKKEGKKADAIVQVTKTGFIFLLDKSSGQPLYPVAETPVPADTALPGEQVWPTQPVPSFFKPFVRQALTEDNLNRLVPDSSYQDIRTKLAGYKTGRLFIPPSRQGTVIFPGFDGGAEWGGPAADPETGVLYVNASEMPWILTMIDAEEQHPPVKETQLQAGKRLYTTHCMACHGPERKGSSTFPSLVNIQHKYNETAFTQLVDAGRRMMPAFKQLDRSEKKALAAFILDIKATQQTPFVASRKNVDAYTNLPYRATGYNKFLTKEGYPAVAPPWGTLSAIDLNTGQLLWKDTLGDYPELKAKGIHSGTENYGGPVVTAGGLLFIAATADSKFRAFNKRTGQLLWETTLPACGFATPAVYEANGKQYVVISCGGGKLGKKSGDTYMAFSL</sequence>
<dbReference type="Gene3D" id="2.140.10.10">
    <property type="entry name" value="Quinoprotein alcohol dehydrogenase-like superfamily"/>
    <property type="match status" value="2"/>
</dbReference>
<dbReference type="EMBL" id="JAGTXB010000027">
    <property type="protein sequence ID" value="MBS0032030.1"/>
    <property type="molecule type" value="Genomic_DNA"/>
</dbReference>
<evidence type="ECO:0000256" key="5">
    <source>
        <dbReference type="ARBA" id="ARBA00022729"/>
    </source>
</evidence>
<dbReference type="PANTHER" id="PTHR32303">
    <property type="entry name" value="QUINOPROTEIN ALCOHOL DEHYDROGENASE (CYTOCHROME C)"/>
    <property type="match status" value="1"/>
</dbReference>
<comment type="cofactor">
    <cofactor evidence="1">
        <name>pyrroloquinoline quinone</name>
        <dbReference type="ChEBI" id="CHEBI:58442"/>
    </cofactor>
</comment>
<dbReference type="SUPFAM" id="SSF50998">
    <property type="entry name" value="Quinoprotein alcohol dehydrogenase-like"/>
    <property type="match status" value="1"/>
</dbReference>
<name>A0ABS5J9Z8_9BACT</name>
<organism evidence="10 11">
    <name type="scientific">Chitinophaga hostae</name>
    <dbReference type="NCBI Taxonomy" id="2831022"/>
    <lineage>
        <taxon>Bacteria</taxon>
        <taxon>Pseudomonadati</taxon>
        <taxon>Bacteroidota</taxon>
        <taxon>Chitinophagia</taxon>
        <taxon>Chitinophagales</taxon>
        <taxon>Chitinophagaceae</taxon>
        <taxon>Chitinophaga</taxon>
    </lineage>
</organism>
<proteinExistence type="inferred from homology"/>
<keyword evidence="11" id="KW-1185">Reference proteome</keyword>
<gene>
    <name evidence="10" type="ORF">KE626_32155</name>
</gene>
<evidence type="ECO:0000256" key="3">
    <source>
        <dbReference type="ARBA" id="ARBA00022617"/>
    </source>
</evidence>
<feature type="domain" description="Cytochrome c" evidence="9">
    <location>
        <begin position="484"/>
        <end position="559"/>
    </location>
</feature>
<dbReference type="SUPFAM" id="SSF46626">
    <property type="entry name" value="Cytochrome c"/>
    <property type="match status" value="1"/>
</dbReference>
<dbReference type="PROSITE" id="PS51257">
    <property type="entry name" value="PROKAR_LIPOPROTEIN"/>
    <property type="match status" value="1"/>
</dbReference>
<comment type="caution">
    <text evidence="10">The sequence shown here is derived from an EMBL/GenBank/DDBJ whole genome shotgun (WGS) entry which is preliminary data.</text>
</comment>
<keyword evidence="4 8" id="KW-0479">Metal-binding</keyword>
<keyword evidence="5" id="KW-0732">Signal</keyword>
<dbReference type="Proteomes" id="UP000676386">
    <property type="component" value="Unassembled WGS sequence"/>
</dbReference>
<evidence type="ECO:0000313" key="11">
    <source>
        <dbReference type="Proteomes" id="UP000676386"/>
    </source>
</evidence>
<dbReference type="Gene3D" id="1.10.760.10">
    <property type="entry name" value="Cytochrome c-like domain"/>
    <property type="match status" value="1"/>
</dbReference>
<dbReference type="RefSeq" id="WP_211977190.1">
    <property type="nucleotide sequence ID" value="NZ_CBFHAM010000018.1"/>
</dbReference>
<protein>
    <submittedName>
        <fullName evidence="10">PQQ-binding-like beta-propeller repeat protein</fullName>
    </submittedName>
</protein>
<dbReference type="InterPro" id="IPR017511">
    <property type="entry name" value="PQQ_mDH"/>
</dbReference>
<evidence type="ECO:0000256" key="6">
    <source>
        <dbReference type="ARBA" id="ARBA00023002"/>
    </source>
</evidence>
<keyword evidence="7 8" id="KW-0408">Iron</keyword>
<comment type="similarity">
    <text evidence="2">Belongs to the bacterial PQQ dehydrogenase family.</text>
</comment>
<evidence type="ECO:0000256" key="4">
    <source>
        <dbReference type="ARBA" id="ARBA00022723"/>
    </source>
</evidence>
<keyword evidence="6" id="KW-0560">Oxidoreductase</keyword>
<dbReference type="InterPro" id="IPR018391">
    <property type="entry name" value="PQQ_b-propeller_rpt"/>
</dbReference>
<dbReference type="InterPro" id="IPR011047">
    <property type="entry name" value="Quinoprotein_ADH-like_sf"/>
</dbReference>
<dbReference type="PROSITE" id="PS51007">
    <property type="entry name" value="CYTC"/>
    <property type="match status" value="1"/>
</dbReference>
<keyword evidence="3 8" id="KW-0349">Heme</keyword>
<dbReference type="CDD" id="cd10280">
    <property type="entry name" value="PQQ_mGDH"/>
    <property type="match status" value="1"/>
</dbReference>
<evidence type="ECO:0000256" key="2">
    <source>
        <dbReference type="ARBA" id="ARBA00008156"/>
    </source>
</evidence>